<name>A0ABR5J299_9ACTN</name>
<dbReference type="InterPro" id="IPR009241">
    <property type="entry name" value="HigB-like"/>
</dbReference>
<organism evidence="1 2">
    <name type="scientific">Streptomyces varsoviensis</name>
    <dbReference type="NCBI Taxonomy" id="67373"/>
    <lineage>
        <taxon>Bacteria</taxon>
        <taxon>Bacillati</taxon>
        <taxon>Actinomycetota</taxon>
        <taxon>Actinomycetes</taxon>
        <taxon>Kitasatosporales</taxon>
        <taxon>Streptomycetaceae</taxon>
        <taxon>Streptomyces</taxon>
    </lineage>
</organism>
<gene>
    <name evidence="1" type="ORF">ADK38_25005</name>
</gene>
<dbReference type="RefSeq" id="WP_030886455.1">
    <property type="nucleotide sequence ID" value="NZ_JBIRHZ010000003.1"/>
</dbReference>
<evidence type="ECO:0000313" key="2">
    <source>
        <dbReference type="Proteomes" id="UP000037020"/>
    </source>
</evidence>
<proteinExistence type="predicted"/>
<protein>
    <submittedName>
        <fullName evidence="1">Toxin-antitoxin system, toxin component, RelE family protein</fullName>
    </submittedName>
</protein>
<keyword evidence="2" id="KW-1185">Reference proteome</keyword>
<accession>A0ABR5J299</accession>
<comment type="caution">
    <text evidence="1">The sequence shown here is derived from an EMBL/GenBank/DDBJ whole genome shotgun (WGS) entry which is preliminary data.</text>
</comment>
<dbReference type="Proteomes" id="UP000037020">
    <property type="component" value="Unassembled WGS sequence"/>
</dbReference>
<dbReference type="Pfam" id="PF05973">
    <property type="entry name" value="Gp49"/>
    <property type="match status" value="1"/>
</dbReference>
<sequence length="127" mass="14853">MDERWVIEIEPEVRHWLDNLSNRDYLQAEHAAERLLDAPTTLAEPFGRHLGDGLRELRFTLGHDGNAMRLTYWLAPGRRIVFLTVFRKTRMREEAEVDRARQARKSCEAEHEAAHEVFTRNLTKGEG</sequence>
<dbReference type="EMBL" id="LGUT01002186">
    <property type="protein sequence ID" value="KOG87515.1"/>
    <property type="molecule type" value="Genomic_DNA"/>
</dbReference>
<evidence type="ECO:0000313" key="1">
    <source>
        <dbReference type="EMBL" id="KOG87515.1"/>
    </source>
</evidence>
<reference evidence="1 2" key="1">
    <citation type="submission" date="2015-07" db="EMBL/GenBank/DDBJ databases">
        <authorList>
            <person name="Ju K.-S."/>
            <person name="Doroghazi J.R."/>
            <person name="Metcalf W.W."/>
        </authorList>
    </citation>
    <scope>NUCLEOTIDE SEQUENCE [LARGE SCALE GENOMIC DNA]</scope>
    <source>
        <strain evidence="1 2">NRRL B-3589</strain>
    </source>
</reference>